<feature type="transmembrane region" description="Helical" evidence="7">
    <location>
        <begin position="304"/>
        <end position="331"/>
    </location>
</feature>
<evidence type="ECO:0000256" key="3">
    <source>
        <dbReference type="ARBA" id="ARBA00022692"/>
    </source>
</evidence>
<dbReference type="Proteomes" id="UP000269097">
    <property type="component" value="Chromosome"/>
</dbReference>
<accession>A0A3G3K0A4</accession>
<evidence type="ECO:0000259" key="9">
    <source>
        <dbReference type="Pfam" id="PF12704"/>
    </source>
</evidence>
<dbReference type="InterPro" id="IPR003838">
    <property type="entry name" value="ABC3_permease_C"/>
</dbReference>
<comment type="subcellular location">
    <subcellularLocation>
        <location evidence="1">Cell membrane</location>
        <topology evidence="1">Multi-pass membrane protein</topology>
    </subcellularLocation>
</comment>
<dbReference type="InterPro" id="IPR025857">
    <property type="entry name" value="MacB_PCD"/>
</dbReference>
<keyword evidence="4 7" id="KW-1133">Transmembrane helix</keyword>
<sequence length="827" mass="91003">MNPWQIAWRNLKRRKLRTFLTMLSIVIGVASTFAVISSVETAKKTFPLYLQQAFGKADFQISGTDAYFPEETFRSFEQINGTASVSALKQNTKLLLDKEGVSAIQKRVDLTGYSRLDTALTGFKVVEGSLTQGGAVITDRTAGVWKARVGDTISFDTDKGVREIRISAIVKYTVELMGPSSWMMAKYHPWSVAVPLPVLQDWFGLSGKIQGIQVKALPGTDKAALEGQLDKLVKGYGNVYMQPILIDYDSLDEADTFFIALYLAGFLGIALSAFIIFNSMYVGIKERKNEFAALKTIGYTPEQLRSFVLLEVVLLSVIGTAFGLLFGYGLAHLLKMLIFLVFGADDEGGMSLGQGFAISVCAGLLMPVAAALYPIRQAGKISVIEAFKETRTAPKSRGKWWGILGVLLIASAFFINHLLLVAPLMLGIVLVFPYLFRGAVILLRPVYRKLFGFSGQIAASNLNRNRTRSAMTSIILCMGIAMIVLMSSLNSALVQSFERVIYSSYGGNLDIHLHHIEKTDLEQLKQVEGVADAQTYPTYSAIWNLDGSKRKLPVYGIGAEWIDRFPLFSVSDRTPGELVRGLKKDEIVLDKMAFKAWGGEIGGAIELATLQGTQSFRVVDVVESMKNGGYGAFLPTDRFKEAFGLKYERNALILKDENASPVQLRENIFDRFGGRIEEMFGPEDWVSVMSATYTGSFAIIDFLVILSILISGIGIANTLLINIMERVRELGMMRAVGVTRRQVNRMVLLEGLGMGTAATVIGCAFGITLVYLTSTFMEIRSLTYRFGVPWTIIAIISLFGLAVSLIASFAPASRASKTRLSEALRYE</sequence>
<evidence type="ECO:0000256" key="7">
    <source>
        <dbReference type="SAM" id="Phobius"/>
    </source>
</evidence>
<dbReference type="GO" id="GO:0005886">
    <property type="term" value="C:plasma membrane"/>
    <property type="evidence" value="ECO:0007669"/>
    <property type="project" value="UniProtKB-SubCell"/>
</dbReference>
<feature type="domain" description="MacB-like periplasmic core" evidence="9">
    <location>
        <begin position="18"/>
        <end position="231"/>
    </location>
</feature>
<evidence type="ECO:0000313" key="10">
    <source>
        <dbReference type="EMBL" id="AYQ73930.1"/>
    </source>
</evidence>
<evidence type="ECO:0000259" key="8">
    <source>
        <dbReference type="Pfam" id="PF02687"/>
    </source>
</evidence>
<dbReference type="EMBL" id="CP033433">
    <property type="protein sequence ID" value="AYQ73930.1"/>
    <property type="molecule type" value="Genomic_DNA"/>
</dbReference>
<evidence type="ECO:0000256" key="2">
    <source>
        <dbReference type="ARBA" id="ARBA00022475"/>
    </source>
</evidence>
<dbReference type="PANTHER" id="PTHR30572:SF4">
    <property type="entry name" value="ABC TRANSPORTER PERMEASE YTRF"/>
    <property type="match status" value="1"/>
</dbReference>
<feature type="domain" description="ABC3 transporter permease C-terminal" evidence="8">
    <location>
        <begin position="263"/>
        <end position="382"/>
    </location>
</feature>
<keyword evidence="2" id="KW-1003">Cell membrane</keyword>
<feature type="transmembrane region" description="Helical" evidence="7">
    <location>
        <begin position="257"/>
        <end position="284"/>
    </location>
</feature>
<dbReference type="Pfam" id="PF02687">
    <property type="entry name" value="FtsX"/>
    <property type="match status" value="2"/>
</dbReference>
<comment type="similarity">
    <text evidence="6">Belongs to the ABC-4 integral membrane protein family.</text>
</comment>
<proteinExistence type="inferred from homology"/>
<keyword evidence="11" id="KW-1185">Reference proteome</keyword>
<feature type="domain" description="ABC3 transporter permease C-terminal" evidence="8">
    <location>
        <begin position="702"/>
        <end position="818"/>
    </location>
</feature>
<protein>
    <submittedName>
        <fullName evidence="10">ABC transporter permease</fullName>
    </submittedName>
</protein>
<feature type="domain" description="MacB-like periplasmic core" evidence="9">
    <location>
        <begin position="469"/>
        <end position="661"/>
    </location>
</feature>
<feature type="transmembrane region" description="Helical" evidence="7">
    <location>
        <begin position="792"/>
        <end position="812"/>
    </location>
</feature>
<evidence type="ECO:0000256" key="1">
    <source>
        <dbReference type="ARBA" id="ARBA00004651"/>
    </source>
</evidence>
<name>A0A3G3K0A4_9BACL</name>
<dbReference type="GO" id="GO:0022857">
    <property type="term" value="F:transmembrane transporter activity"/>
    <property type="evidence" value="ECO:0007669"/>
    <property type="project" value="TreeGrafter"/>
</dbReference>
<dbReference type="KEGG" id="coh:EAV92_15905"/>
<organism evidence="10 11">
    <name type="scientific">Cohnella candidum</name>
    <dbReference type="NCBI Taxonomy" id="2674991"/>
    <lineage>
        <taxon>Bacteria</taxon>
        <taxon>Bacillati</taxon>
        <taxon>Bacillota</taxon>
        <taxon>Bacilli</taxon>
        <taxon>Bacillales</taxon>
        <taxon>Paenibacillaceae</taxon>
        <taxon>Cohnella</taxon>
    </lineage>
</organism>
<feature type="transmembrane region" description="Helical" evidence="7">
    <location>
        <begin position="697"/>
        <end position="724"/>
    </location>
</feature>
<dbReference type="PANTHER" id="PTHR30572">
    <property type="entry name" value="MEMBRANE COMPONENT OF TRANSPORTER-RELATED"/>
    <property type="match status" value="1"/>
</dbReference>
<dbReference type="InterPro" id="IPR050250">
    <property type="entry name" value="Macrolide_Exporter_MacB"/>
</dbReference>
<gene>
    <name evidence="10" type="ORF">EAV92_15905</name>
</gene>
<reference evidence="10 11" key="1">
    <citation type="submission" date="2018-10" db="EMBL/GenBank/DDBJ databases">
        <title>Genome Sequence of Cohnella sp.</title>
        <authorList>
            <person name="Srinivasan S."/>
            <person name="Kim M.K."/>
        </authorList>
    </citation>
    <scope>NUCLEOTIDE SEQUENCE [LARGE SCALE GENOMIC DNA]</scope>
    <source>
        <strain evidence="10 11">18JY8-7</strain>
    </source>
</reference>
<feature type="transmembrane region" description="Helical" evidence="7">
    <location>
        <begin position="468"/>
        <end position="489"/>
    </location>
</feature>
<evidence type="ECO:0000256" key="4">
    <source>
        <dbReference type="ARBA" id="ARBA00022989"/>
    </source>
</evidence>
<feature type="transmembrane region" description="Helical" evidence="7">
    <location>
        <begin position="747"/>
        <end position="772"/>
    </location>
</feature>
<dbReference type="AlphaFoldDB" id="A0A3G3K0A4"/>
<dbReference type="RefSeq" id="WP_123042014.1">
    <property type="nucleotide sequence ID" value="NZ_CP033433.1"/>
</dbReference>
<dbReference type="Pfam" id="PF12704">
    <property type="entry name" value="MacB_PCD"/>
    <property type="match status" value="2"/>
</dbReference>
<feature type="transmembrane region" description="Helical" evidence="7">
    <location>
        <begin position="351"/>
        <end position="373"/>
    </location>
</feature>
<evidence type="ECO:0000256" key="5">
    <source>
        <dbReference type="ARBA" id="ARBA00023136"/>
    </source>
</evidence>
<keyword evidence="3 7" id="KW-0812">Transmembrane</keyword>
<feature type="transmembrane region" description="Helical" evidence="7">
    <location>
        <begin position="425"/>
        <end position="447"/>
    </location>
</feature>
<feature type="transmembrane region" description="Helical" evidence="7">
    <location>
        <begin position="400"/>
        <end position="419"/>
    </location>
</feature>
<evidence type="ECO:0000256" key="6">
    <source>
        <dbReference type="ARBA" id="ARBA00038076"/>
    </source>
</evidence>
<keyword evidence="5 7" id="KW-0472">Membrane</keyword>
<evidence type="ECO:0000313" key="11">
    <source>
        <dbReference type="Proteomes" id="UP000269097"/>
    </source>
</evidence>